<sequence>MVSNWTNNGSNDELIGNPSLNIMILHNMIIFIFIIFGNTNLIYVILRSNAVLKRKRLSSVQVIRSILYFVMTHLNILCQFPYALLLHMSAADLLFALLTILPTMLIIITDPIFYGPNIVCKFVKYVQVMPCNILFKTSIFIERNEEKAKQKAQRNWVIPMYASSFLLVAISADRYHAICRPLAAMRNDYYNRPSVYAAIAWSLAGFLSIPQFFNFAKHEDGDCRDTYTSEWQYSLYVVFFNIMVWLLPSSIAGYFYYNVCRSVRVKAQRIELDRRHVQTVKLTLTIVAANFILWAPFCIINPVFATYIMFFGNLNSCMNPWIWFLFNKESVKRAFCSGNKKVLRLTR</sequence>
<feature type="transmembrane region" description="Helical" evidence="6">
    <location>
        <begin position="93"/>
        <end position="114"/>
    </location>
</feature>
<evidence type="ECO:0000256" key="1">
    <source>
        <dbReference type="ARBA" id="ARBA00004370"/>
    </source>
</evidence>
<dbReference type="GO" id="GO:0004930">
    <property type="term" value="F:G protein-coupled receptor activity"/>
    <property type="evidence" value="ECO:0007669"/>
    <property type="project" value="UniProtKB-KW"/>
</dbReference>
<feature type="transmembrane region" description="Helical" evidence="6">
    <location>
        <begin position="303"/>
        <end position="326"/>
    </location>
</feature>
<evidence type="ECO:0000256" key="6">
    <source>
        <dbReference type="SAM" id="Phobius"/>
    </source>
</evidence>
<keyword evidence="2 5" id="KW-0812">Transmembrane</keyword>
<dbReference type="Pfam" id="PF00001">
    <property type="entry name" value="7tm_1"/>
    <property type="match status" value="1"/>
</dbReference>
<keyword evidence="9" id="KW-1185">Reference proteome</keyword>
<protein>
    <submittedName>
        <fullName evidence="10">NTR-1 (inferred by orthology to a C. elegans protein)</fullName>
    </submittedName>
</protein>
<gene>
    <name evidence="8" type="ORF">ASIM_LOCUS13266</name>
</gene>
<dbReference type="PROSITE" id="PS00237">
    <property type="entry name" value="G_PROTEIN_RECEP_F1_1"/>
    <property type="match status" value="1"/>
</dbReference>
<dbReference type="PANTHER" id="PTHR24224:SF6">
    <property type="entry name" value="CARDIOACCELERATORY PEPTIDE RECEPTOR-RELATED"/>
    <property type="match status" value="1"/>
</dbReference>
<feature type="transmembrane region" description="Helical" evidence="6">
    <location>
        <begin position="20"/>
        <end position="46"/>
    </location>
</feature>
<keyword evidence="3 6" id="KW-1133">Transmembrane helix</keyword>
<evidence type="ECO:0000256" key="3">
    <source>
        <dbReference type="ARBA" id="ARBA00022989"/>
    </source>
</evidence>
<feature type="domain" description="G-protein coupled receptors family 1 profile" evidence="7">
    <location>
        <begin position="37"/>
        <end position="323"/>
    </location>
</feature>
<dbReference type="EMBL" id="UYRR01031350">
    <property type="protein sequence ID" value="VDK49318.1"/>
    <property type="molecule type" value="Genomic_DNA"/>
</dbReference>
<comment type="subcellular location">
    <subcellularLocation>
        <location evidence="1">Membrane</location>
    </subcellularLocation>
</comment>
<reference evidence="10" key="1">
    <citation type="submission" date="2016-04" db="UniProtKB">
        <authorList>
            <consortium name="WormBaseParasite"/>
        </authorList>
    </citation>
    <scope>IDENTIFICATION</scope>
</reference>
<dbReference type="InterPro" id="IPR052665">
    <property type="entry name" value="Neuropeptide-GPCR"/>
</dbReference>
<accession>A0A158PP75</accession>
<evidence type="ECO:0000313" key="8">
    <source>
        <dbReference type="EMBL" id="VDK49318.1"/>
    </source>
</evidence>
<dbReference type="Proteomes" id="UP000267096">
    <property type="component" value="Unassembled WGS sequence"/>
</dbReference>
<comment type="similarity">
    <text evidence="5">Belongs to the G-protein coupled receptor 1 family.</text>
</comment>
<dbReference type="WBParaSite" id="ASIM_0001383801-mRNA-1">
    <property type="protein sequence ID" value="ASIM_0001383801-mRNA-1"/>
    <property type="gene ID" value="ASIM_0001383801"/>
</dbReference>
<proteinExistence type="inferred from homology"/>
<feature type="transmembrane region" description="Helical" evidence="6">
    <location>
        <begin position="233"/>
        <end position="257"/>
    </location>
</feature>
<evidence type="ECO:0000259" key="7">
    <source>
        <dbReference type="PROSITE" id="PS50262"/>
    </source>
</evidence>
<dbReference type="PANTHER" id="PTHR24224">
    <property type="entry name" value="CARDIOACCELERATORY PEPTIDE RECEPTOR-RELATED"/>
    <property type="match status" value="1"/>
</dbReference>
<evidence type="ECO:0000313" key="10">
    <source>
        <dbReference type="WBParaSite" id="ASIM_0001383801-mRNA-1"/>
    </source>
</evidence>
<feature type="transmembrane region" description="Helical" evidence="6">
    <location>
        <begin position="66"/>
        <end position="87"/>
    </location>
</feature>
<keyword evidence="5" id="KW-0675">Receptor</keyword>
<keyword evidence="5" id="KW-0297">G-protein coupled receptor</keyword>
<dbReference type="PRINTS" id="PR00237">
    <property type="entry name" value="GPCRRHODOPSN"/>
</dbReference>
<dbReference type="OrthoDB" id="5987909at2759"/>
<dbReference type="GO" id="GO:0016020">
    <property type="term" value="C:membrane"/>
    <property type="evidence" value="ECO:0007669"/>
    <property type="project" value="UniProtKB-SubCell"/>
</dbReference>
<feature type="transmembrane region" description="Helical" evidence="6">
    <location>
        <begin position="278"/>
        <end position="297"/>
    </location>
</feature>
<evidence type="ECO:0000313" key="9">
    <source>
        <dbReference type="Proteomes" id="UP000267096"/>
    </source>
</evidence>
<dbReference type="InterPro" id="IPR017452">
    <property type="entry name" value="GPCR_Rhodpsn_7TM"/>
</dbReference>
<keyword evidence="4 6" id="KW-0472">Membrane</keyword>
<feature type="transmembrane region" description="Helical" evidence="6">
    <location>
        <begin position="195"/>
        <end position="213"/>
    </location>
</feature>
<name>A0A158PP75_ANISI</name>
<evidence type="ECO:0000256" key="5">
    <source>
        <dbReference type="RuleBase" id="RU000688"/>
    </source>
</evidence>
<keyword evidence="5" id="KW-0807">Transducer</keyword>
<evidence type="ECO:0000256" key="4">
    <source>
        <dbReference type="ARBA" id="ARBA00023136"/>
    </source>
</evidence>
<dbReference type="PROSITE" id="PS50262">
    <property type="entry name" value="G_PROTEIN_RECEP_F1_2"/>
    <property type="match status" value="1"/>
</dbReference>
<reference evidence="8 9" key="2">
    <citation type="submission" date="2018-11" db="EMBL/GenBank/DDBJ databases">
        <authorList>
            <consortium name="Pathogen Informatics"/>
        </authorList>
    </citation>
    <scope>NUCLEOTIDE SEQUENCE [LARGE SCALE GENOMIC DNA]</scope>
</reference>
<evidence type="ECO:0000256" key="2">
    <source>
        <dbReference type="ARBA" id="ARBA00022692"/>
    </source>
</evidence>
<dbReference type="InterPro" id="IPR000276">
    <property type="entry name" value="GPCR_Rhodpsn"/>
</dbReference>
<organism evidence="10">
    <name type="scientific">Anisakis simplex</name>
    <name type="common">Herring worm</name>
    <dbReference type="NCBI Taxonomy" id="6269"/>
    <lineage>
        <taxon>Eukaryota</taxon>
        <taxon>Metazoa</taxon>
        <taxon>Ecdysozoa</taxon>
        <taxon>Nematoda</taxon>
        <taxon>Chromadorea</taxon>
        <taxon>Rhabditida</taxon>
        <taxon>Spirurina</taxon>
        <taxon>Ascaridomorpha</taxon>
        <taxon>Ascaridoidea</taxon>
        <taxon>Anisakidae</taxon>
        <taxon>Anisakis</taxon>
        <taxon>Anisakis simplex complex</taxon>
    </lineage>
</organism>
<dbReference type="Gene3D" id="1.20.1070.10">
    <property type="entry name" value="Rhodopsin 7-helix transmembrane proteins"/>
    <property type="match status" value="1"/>
</dbReference>
<dbReference type="SUPFAM" id="SSF81321">
    <property type="entry name" value="Family A G protein-coupled receptor-like"/>
    <property type="match status" value="1"/>
</dbReference>
<dbReference type="AlphaFoldDB" id="A0A158PP75"/>